<evidence type="ECO:0000256" key="7">
    <source>
        <dbReference type="ARBA" id="ARBA00023136"/>
    </source>
</evidence>
<dbReference type="PROSITE" id="PS51105">
    <property type="entry name" value="PTS_EIIC_TYPE_3"/>
    <property type="match status" value="1"/>
</dbReference>
<dbReference type="InterPro" id="IPR003352">
    <property type="entry name" value="PTS_EIIC"/>
</dbReference>
<keyword evidence="12" id="KW-0808">Transferase</keyword>
<evidence type="ECO:0000259" key="10">
    <source>
        <dbReference type="PROSITE" id="PS51105"/>
    </source>
</evidence>
<evidence type="ECO:0000256" key="9">
    <source>
        <dbReference type="SAM" id="Phobius"/>
    </source>
</evidence>
<proteinExistence type="predicted"/>
<evidence type="ECO:0000256" key="1">
    <source>
        <dbReference type="ARBA" id="ARBA00004651"/>
    </source>
</evidence>
<evidence type="ECO:0000256" key="6">
    <source>
        <dbReference type="ARBA" id="ARBA00022989"/>
    </source>
</evidence>
<dbReference type="AlphaFoldDB" id="A0A9N7PJT3"/>
<reference evidence="12" key="2">
    <citation type="submission" date="2022-06" db="EMBL/GenBank/DDBJ databases">
        <authorList>
            <person name="Holder M.E."/>
            <person name="Ajami N.J."/>
            <person name="Petrosino J.F."/>
        </authorList>
    </citation>
    <scope>NUCLEOTIDE SEQUENCE</scope>
    <source>
        <strain evidence="12">RMA 8861</strain>
    </source>
</reference>
<dbReference type="PANTHER" id="PTHR33989:SF11">
    <property type="entry name" value="LICHENAN PERMEASE IIC COMPONENT"/>
    <property type="match status" value="1"/>
</dbReference>
<feature type="domain" description="PTS EIIC type-3" evidence="10">
    <location>
        <begin position="8"/>
        <end position="420"/>
    </location>
</feature>
<feature type="transmembrane region" description="Helical" evidence="9">
    <location>
        <begin position="236"/>
        <end position="268"/>
    </location>
</feature>
<dbReference type="PROSITE" id="PS50890">
    <property type="entry name" value="PUA"/>
    <property type="match status" value="1"/>
</dbReference>
<accession>A0A9N7PJT3</accession>
<feature type="transmembrane region" description="Helical" evidence="9">
    <location>
        <begin position="178"/>
        <end position="202"/>
    </location>
</feature>
<dbReference type="NCBIfam" id="TIGR00410">
    <property type="entry name" value="lacE"/>
    <property type="match status" value="1"/>
</dbReference>
<gene>
    <name evidence="11" type="primary">celB</name>
    <name evidence="11" type="ORF">CP523_12250</name>
    <name evidence="12" type="ORF">NH397_04625</name>
</gene>
<dbReference type="EMBL" id="CP023671">
    <property type="protein sequence ID" value="AYE35126.1"/>
    <property type="molecule type" value="Genomic_DNA"/>
</dbReference>
<keyword evidence="14" id="KW-1185">Reference proteome</keyword>
<evidence type="ECO:0000256" key="4">
    <source>
        <dbReference type="ARBA" id="ARBA00022597"/>
    </source>
</evidence>
<dbReference type="EMBL" id="CP099799">
    <property type="protein sequence ID" value="USS01723.1"/>
    <property type="molecule type" value="Genomic_DNA"/>
</dbReference>
<evidence type="ECO:0000313" key="13">
    <source>
        <dbReference type="Proteomes" id="UP000280586"/>
    </source>
</evidence>
<feature type="transmembrane region" description="Helical" evidence="9">
    <location>
        <begin position="134"/>
        <end position="157"/>
    </location>
</feature>
<dbReference type="GeneID" id="303561458"/>
<evidence type="ECO:0000256" key="2">
    <source>
        <dbReference type="ARBA" id="ARBA00022448"/>
    </source>
</evidence>
<keyword evidence="4 8" id="KW-0762">Sugar transport</keyword>
<name>A0A9N7PJT3_CLOSE</name>
<comment type="function">
    <text evidence="8">The phosphoenolpyruvate-dependent sugar phosphotransferase system (PTS), a major carbohydrate active -transport system, catalyzes the phosphorylation of incoming sugar substrates concomitant with their translocation across the cell membrane.</text>
</comment>
<keyword evidence="7 8" id="KW-0472">Membrane</keyword>
<dbReference type="GO" id="GO:0005886">
    <property type="term" value="C:plasma membrane"/>
    <property type="evidence" value="ECO:0007669"/>
    <property type="project" value="UniProtKB-SubCell"/>
</dbReference>
<dbReference type="NCBIfam" id="TIGR00359">
    <property type="entry name" value="cello_pts_IIC"/>
    <property type="match status" value="1"/>
</dbReference>
<dbReference type="InterPro" id="IPR004501">
    <property type="entry name" value="PTS_EIIC_3"/>
</dbReference>
<reference evidence="11 13" key="1">
    <citation type="submission" date="2017-09" db="EMBL/GenBank/DDBJ databases">
        <authorList>
            <person name="Thomas P."/>
            <person name="Seyboldt C."/>
        </authorList>
    </citation>
    <scope>NUCLEOTIDE SEQUENCE [LARGE SCALE GENOMIC DNA]</scope>
    <source>
        <strain evidence="11 13">DSM 7534</strain>
    </source>
</reference>
<feature type="transmembrane region" description="Helical" evidence="9">
    <location>
        <begin position="103"/>
        <end position="122"/>
    </location>
</feature>
<sequence>MDKLVSIIEKVLMPIAEKVSDQKHLSAMKDGLLLVMPLTIVGSLFLVLASLPIPGYSEFIASIFGELWSEKLGYVVGVTMDLMGVITVIGTSYRLAKIYKVEALSASIIALVSFFLVTPYKINFLQEGAVDPIIVKGIPLALMGSRGLFVAIIVALVSTEIYRKVVQKGIVIKMPKGVPVAVSQSFADLIPATICLTFFWLVRVLLELTSFGDIHNLVTTVISTPLQGLGNSLFGAIIYALLVGLFWCFGIHGGAIMNGILGPVLMTLNDANRLAFESGQPVANTVTNTFFDIFIFAGGAGATLVFTLLMLYRARSKQLKSLGKLSIGSGLFNINEPVMFGTPIVLNPILMIPFVLAPVVMVIISYFAMQTGLVERAVGITVPWTTPIFISGYLATGGKISGVILQLVNFIVSMLIYYPFFRIWDNQKVKEESEIAIESDNTINQ</sequence>
<keyword evidence="5 9" id="KW-0812">Transmembrane</keyword>
<organism evidence="11 13">
    <name type="scientific">Clostridium septicum</name>
    <dbReference type="NCBI Taxonomy" id="1504"/>
    <lineage>
        <taxon>Bacteria</taxon>
        <taxon>Bacillati</taxon>
        <taxon>Bacillota</taxon>
        <taxon>Clostridia</taxon>
        <taxon>Eubacteriales</taxon>
        <taxon>Clostridiaceae</taxon>
        <taxon>Clostridium</taxon>
    </lineage>
</organism>
<evidence type="ECO:0000313" key="11">
    <source>
        <dbReference type="EMBL" id="AYE35126.1"/>
    </source>
</evidence>
<feature type="transmembrane region" description="Helical" evidence="9">
    <location>
        <begin position="73"/>
        <end position="96"/>
    </location>
</feature>
<dbReference type="RefSeq" id="WP_066673592.1">
    <property type="nucleotide sequence ID" value="NZ_CABMIZ010000001.1"/>
</dbReference>
<dbReference type="Pfam" id="PF02378">
    <property type="entry name" value="PTS_EIIC"/>
    <property type="match status" value="1"/>
</dbReference>
<evidence type="ECO:0000313" key="12">
    <source>
        <dbReference type="EMBL" id="USS01723.1"/>
    </source>
</evidence>
<dbReference type="GO" id="GO:0009401">
    <property type="term" value="P:phosphoenolpyruvate-dependent sugar phosphotransferase system"/>
    <property type="evidence" value="ECO:0007669"/>
    <property type="project" value="InterPro"/>
</dbReference>
<evidence type="ECO:0000256" key="3">
    <source>
        <dbReference type="ARBA" id="ARBA00022475"/>
    </source>
</evidence>
<dbReference type="PIRSF" id="PIRSF006351">
    <property type="entry name" value="PTS_EIIC-Cellobiose"/>
    <property type="match status" value="1"/>
</dbReference>
<feature type="transmembrane region" description="Helical" evidence="9">
    <location>
        <begin position="376"/>
        <end position="394"/>
    </location>
</feature>
<feature type="transmembrane region" description="Helical" evidence="9">
    <location>
        <begin position="349"/>
        <end position="369"/>
    </location>
</feature>
<dbReference type="OrthoDB" id="1641940at2"/>
<feature type="transmembrane region" description="Helical" evidence="9">
    <location>
        <begin position="289"/>
        <end position="312"/>
    </location>
</feature>
<dbReference type="Proteomes" id="UP001055437">
    <property type="component" value="Chromosome"/>
</dbReference>
<dbReference type="GO" id="GO:1901264">
    <property type="term" value="P:carbohydrate derivative transport"/>
    <property type="evidence" value="ECO:0007669"/>
    <property type="project" value="TreeGrafter"/>
</dbReference>
<evidence type="ECO:0000256" key="5">
    <source>
        <dbReference type="ARBA" id="ARBA00022692"/>
    </source>
</evidence>
<keyword evidence="3 8" id="KW-1003">Cell membrane</keyword>
<feature type="transmembrane region" description="Helical" evidence="9">
    <location>
        <begin position="400"/>
        <end position="420"/>
    </location>
</feature>
<evidence type="ECO:0000313" key="14">
    <source>
        <dbReference type="Proteomes" id="UP001055437"/>
    </source>
</evidence>
<dbReference type="PANTHER" id="PTHR33989">
    <property type="match status" value="1"/>
</dbReference>
<dbReference type="KEGG" id="csep:CP523_12250"/>
<protein>
    <recommendedName>
        <fullName evidence="8">Permease IIC component</fullName>
    </recommendedName>
</protein>
<keyword evidence="2 8" id="KW-0813">Transport</keyword>
<dbReference type="InterPro" id="IPR004796">
    <property type="entry name" value="PTS_IIC_cello"/>
</dbReference>
<evidence type="ECO:0000256" key="8">
    <source>
        <dbReference type="PIRNR" id="PIRNR006351"/>
    </source>
</evidence>
<keyword evidence="6 9" id="KW-1133">Transmembrane helix</keyword>
<feature type="transmembrane region" description="Helical" evidence="9">
    <location>
        <begin position="32"/>
        <end position="53"/>
    </location>
</feature>
<dbReference type="Proteomes" id="UP000280586">
    <property type="component" value="Chromosome"/>
</dbReference>
<comment type="subcellular location">
    <subcellularLocation>
        <location evidence="1">Cell membrane</location>
        <topology evidence="1">Multi-pass membrane protein</topology>
    </subcellularLocation>
</comment>
<dbReference type="GO" id="GO:0008982">
    <property type="term" value="F:protein-N(PI)-phosphohistidine-sugar phosphotransferase activity"/>
    <property type="evidence" value="ECO:0007669"/>
    <property type="project" value="UniProtKB-UniRule"/>
</dbReference>
<dbReference type="InterPro" id="IPR051088">
    <property type="entry name" value="PTS_Sugar-EIIC/EIIB"/>
</dbReference>